<evidence type="ECO:0000313" key="3">
    <source>
        <dbReference type="EMBL" id="MPM52455.1"/>
    </source>
</evidence>
<sequence>MAQLFNTLNSRSENISAFHHLFVNPWLWGSLALGVVLQVLVVQVGFLQTAFGTASLDLTHWGVCVAMASSVLWFDEIRKLIRRAAAR</sequence>
<keyword evidence="1" id="KW-1133">Transmembrane helix</keyword>
<feature type="transmembrane region" description="Helical" evidence="1">
    <location>
        <begin position="21"/>
        <end position="46"/>
    </location>
</feature>
<dbReference type="SUPFAM" id="SSF81665">
    <property type="entry name" value="Calcium ATPase, transmembrane domain M"/>
    <property type="match status" value="1"/>
</dbReference>
<keyword evidence="1" id="KW-0472">Membrane</keyword>
<name>A0A645AGZ1_9ZZZZ</name>
<evidence type="ECO:0000259" key="2">
    <source>
        <dbReference type="Pfam" id="PF00689"/>
    </source>
</evidence>
<comment type="caution">
    <text evidence="3">The sequence shown here is derived from an EMBL/GenBank/DDBJ whole genome shotgun (WGS) entry which is preliminary data.</text>
</comment>
<evidence type="ECO:0000256" key="1">
    <source>
        <dbReference type="SAM" id="Phobius"/>
    </source>
</evidence>
<reference evidence="3" key="1">
    <citation type="submission" date="2019-08" db="EMBL/GenBank/DDBJ databases">
        <authorList>
            <person name="Kucharzyk K."/>
            <person name="Murdoch R.W."/>
            <person name="Higgins S."/>
            <person name="Loffler F."/>
        </authorList>
    </citation>
    <scope>NUCLEOTIDE SEQUENCE</scope>
</reference>
<feature type="transmembrane region" description="Helical" evidence="1">
    <location>
        <begin position="58"/>
        <end position="74"/>
    </location>
</feature>
<gene>
    <name evidence="3" type="ORF">SDC9_99214</name>
</gene>
<dbReference type="Pfam" id="PF00689">
    <property type="entry name" value="Cation_ATPase_C"/>
    <property type="match status" value="1"/>
</dbReference>
<protein>
    <recommendedName>
        <fullName evidence="2">Cation-transporting P-type ATPase C-terminal domain-containing protein</fullName>
    </recommendedName>
</protein>
<accession>A0A645AGZ1</accession>
<organism evidence="3">
    <name type="scientific">bioreactor metagenome</name>
    <dbReference type="NCBI Taxonomy" id="1076179"/>
    <lineage>
        <taxon>unclassified sequences</taxon>
        <taxon>metagenomes</taxon>
        <taxon>ecological metagenomes</taxon>
    </lineage>
</organism>
<dbReference type="AlphaFoldDB" id="A0A645AGZ1"/>
<dbReference type="Gene3D" id="1.20.1110.10">
    <property type="entry name" value="Calcium-transporting ATPase, transmembrane domain"/>
    <property type="match status" value="1"/>
</dbReference>
<keyword evidence="1" id="KW-0812">Transmembrane</keyword>
<dbReference type="InterPro" id="IPR006068">
    <property type="entry name" value="ATPase_P-typ_cation-transptr_C"/>
</dbReference>
<proteinExistence type="predicted"/>
<dbReference type="EMBL" id="VSSQ01013870">
    <property type="protein sequence ID" value="MPM52455.1"/>
    <property type="molecule type" value="Genomic_DNA"/>
</dbReference>
<dbReference type="InterPro" id="IPR023298">
    <property type="entry name" value="ATPase_P-typ_TM_dom_sf"/>
</dbReference>
<feature type="domain" description="Cation-transporting P-type ATPase C-terminal" evidence="2">
    <location>
        <begin position="1"/>
        <end position="81"/>
    </location>
</feature>